<evidence type="ECO:0000313" key="2">
    <source>
        <dbReference type="EMBL" id="TNN51753.1"/>
    </source>
</evidence>
<sequence length="82" mass="9535">MKLEEGDTGRGGEEGGGSTRGVWSRLWGKWVLQLVSAKRADEQRWVRLLESCRKCHVQWKQHVGKTCEQVLEKDEIRMRVLL</sequence>
<dbReference type="OrthoDB" id="10009520at2759"/>
<evidence type="ECO:0000313" key="3">
    <source>
        <dbReference type="Proteomes" id="UP000314294"/>
    </source>
</evidence>
<proteinExistence type="predicted"/>
<dbReference type="AlphaFoldDB" id="A0A4Z2GFT3"/>
<accession>A0A4Z2GFT3</accession>
<organism evidence="2 3">
    <name type="scientific">Liparis tanakae</name>
    <name type="common">Tanaka's snailfish</name>
    <dbReference type="NCBI Taxonomy" id="230148"/>
    <lineage>
        <taxon>Eukaryota</taxon>
        <taxon>Metazoa</taxon>
        <taxon>Chordata</taxon>
        <taxon>Craniata</taxon>
        <taxon>Vertebrata</taxon>
        <taxon>Euteleostomi</taxon>
        <taxon>Actinopterygii</taxon>
        <taxon>Neopterygii</taxon>
        <taxon>Teleostei</taxon>
        <taxon>Neoteleostei</taxon>
        <taxon>Acanthomorphata</taxon>
        <taxon>Eupercaria</taxon>
        <taxon>Perciformes</taxon>
        <taxon>Cottioidei</taxon>
        <taxon>Cottales</taxon>
        <taxon>Liparidae</taxon>
        <taxon>Liparis</taxon>
    </lineage>
</organism>
<feature type="region of interest" description="Disordered" evidence="1">
    <location>
        <begin position="1"/>
        <end position="20"/>
    </location>
</feature>
<gene>
    <name evidence="2" type="primary">Rnf216</name>
    <name evidence="2" type="ORF">EYF80_038044</name>
</gene>
<protein>
    <submittedName>
        <fullName evidence="2">E3 ubiquitin-protein ligase RNF216</fullName>
    </submittedName>
</protein>
<dbReference type="Proteomes" id="UP000314294">
    <property type="component" value="Unassembled WGS sequence"/>
</dbReference>
<comment type="caution">
    <text evidence="2">The sequence shown here is derived from an EMBL/GenBank/DDBJ whole genome shotgun (WGS) entry which is preliminary data.</text>
</comment>
<name>A0A4Z2GFT3_9TELE</name>
<evidence type="ECO:0000256" key="1">
    <source>
        <dbReference type="SAM" id="MobiDB-lite"/>
    </source>
</evidence>
<keyword evidence="3" id="KW-1185">Reference proteome</keyword>
<reference evidence="2 3" key="1">
    <citation type="submission" date="2019-03" db="EMBL/GenBank/DDBJ databases">
        <title>First draft genome of Liparis tanakae, snailfish: a comprehensive survey of snailfish specific genes.</title>
        <authorList>
            <person name="Kim W."/>
            <person name="Song I."/>
            <person name="Jeong J.-H."/>
            <person name="Kim D."/>
            <person name="Kim S."/>
            <person name="Ryu S."/>
            <person name="Song J.Y."/>
            <person name="Lee S.K."/>
        </authorList>
    </citation>
    <scope>NUCLEOTIDE SEQUENCE [LARGE SCALE GENOMIC DNA]</scope>
    <source>
        <tissue evidence="2">Muscle</tissue>
    </source>
</reference>
<dbReference type="EMBL" id="SRLO01000571">
    <property type="protein sequence ID" value="TNN51753.1"/>
    <property type="molecule type" value="Genomic_DNA"/>
</dbReference>
<feature type="compositionally biased region" description="Basic and acidic residues" evidence="1">
    <location>
        <begin position="1"/>
        <end position="13"/>
    </location>
</feature>